<accession>A0A4U6QKR3</accession>
<organism evidence="2 3">
    <name type="scientific">Nakamurella flava</name>
    <dbReference type="NCBI Taxonomy" id="2576308"/>
    <lineage>
        <taxon>Bacteria</taxon>
        <taxon>Bacillati</taxon>
        <taxon>Actinomycetota</taxon>
        <taxon>Actinomycetes</taxon>
        <taxon>Nakamurellales</taxon>
        <taxon>Nakamurellaceae</taxon>
        <taxon>Nakamurella</taxon>
    </lineage>
</organism>
<feature type="transmembrane region" description="Helical" evidence="1">
    <location>
        <begin position="222"/>
        <end position="239"/>
    </location>
</feature>
<dbReference type="PANTHER" id="PTHR37314">
    <property type="entry name" value="SLR0142 PROTEIN"/>
    <property type="match status" value="1"/>
</dbReference>
<feature type="transmembrane region" description="Helical" evidence="1">
    <location>
        <begin position="158"/>
        <end position="177"/>
    </location>
</feature>
<reference evidence="2 3" key="1">
    <citation type="submission" date="2019-05" db="EMBL/GenBank/DDBJ databases">
        <title>Nakamurella sp. N5BH11, whole genome shotgun sequence.</title>
        <authorList>
            <person name="Tuo L."/>
        </authorList>
    </citation>
    <scope>NUCLEOTIDE SEQUENCE [LARGE SCALE GENOMIC DNA]</scope>
    <source>
        <strain evidence="2 3">N5BH11</strain>
    </source>
</reference>
<evidence type="ECO:0000313" key="3">
    <source>
        <dbReference type="Proteomes" id="UP000306985"/>
    </source>
</evidence>
<evidence type="ECO:0000256" key="1">
    <source>
        <dbReference type="SAM" id="Phobius"/>
    </source>
</evidence>
<feature type="transmembrane region" description="Helical" evidence="1">
    <location>
        <begin position="98"/>
        <end position="121"/>
    </location>
</feature>
<dbReference type="RefSeq" id="WP_137448411.1">
    <property type="nucleotide sequence ID" value="NZ_SZZH01000001.1"/>
</dbReference>
<gene>
    <name evidence="2" type="ORF">FDO65_05555</name>
</gene>
<keyword evidence="1" id="KW-0472">Membrane</keyword>
<comment type="caution">
    <text evidence="2">The sequence shown here is derived from an EMBL/GenBank/DDBJ whole genome shotgun (WGS) entry which is preliminary data.</text>
</comment>
<dbReference type="Pfam" id="PF06912">
    <property type="entry name" value="DUF1275"/>
    <property type="match status" value="1"/>
</dbReference>
<feature type="transmembrane region" description="Helical" evidence="1">
    <location>
        <begin position="197"/>
        <end position="216"/>
    </location>
</feature>
<evidence type="ECO:0000313" key="2">
    <source>
        <dbReference type="EMBL" id="TKV61107.1"/>
    </source>
</evidence>
<proteinExistence type="predicted"/>
<keyword evidence="1" id="KW-0812">Transmembrane</keyword>
<dbReference type="Proteomes" id="UP000306985">
    <property type="component" value="Unassembled WGS sequence"/>
</dbReference>
<feature type="transmembrane region" description="Helical" evidence="1">
    <location>
        <begin position="67"/>
        <end position="86"/>
    </location>
</feature>
<feature type="transmembrane region" description="Helical" evidence="1">
    <location>
        <begin position="128"/>
        <end position="152"/>
    </location>
</feature>
<dbReference type="PANTHER" id="PTHR37314:SF5">
    <property type="entry name" value="SLR0142 PROTEIN"/>
    <property type="match status" value="1"/>
</dbReference>
<keyword evidence="1" id="KW-1133">Transmembrane helix</keyword>
<dbReference type="OrthoDB" id="5125627at2"/>
<name>A0A4U6QKR3_9ACTN</name>
<dbReference type="InterPro" id="IPR010699">
    <property type="entry name" value="DUF1275"/>
</dbReference>
<dbReference type="EMBL" id="SZZH01000001">
    <property type="protein sequence ID" value="TKV61107.1"/>
    <property type="molecule type" value="Genomic_DNA"/>
</dbReference>
<protein>
    <submittedName>
        <fullName evidence="2">DUF1275 domain-containing protein</fullName>
    </submittedName>
</protein>
<dbReference type="AlphaFoldDB" id="A0A4U6QKR3"/>
<sequence>MTASERLGASTAISDRRLAALPLLLSVVAGLTDVTTFVLLHGVFSAHITGNLVVLAADIAAGRPMGLTGLLAIPCFVVTAAVVTAVTTRSTRPASDWAGPLLIVQAVLLTAAAAVGIGCTVSARPDSAVGVVTGLLAVAAMAVQNALLHVVFAHSPTTAVMTGNVVGATVAGVRLLVRRTTPVPDPDRDAWRRTWPLIVGFLLACLVGGLACYAVADRAAALPMLAALAVVVFFVARPTRVAPRR</sequence>
<keyword evidence="3" id="KW-1185">Reference proteome</keyword>